<keyword evidence="2" id="KW-0472">Membrane</keyword>
<feature type="region of interest" description="Disordered" evidence="1">
    <location>
        <begin position="103"/>
        <end position="123"/>
    </location>
</feature>
<keyword evidence="2" id="KW-1133">Transmembrane helix</keyword>
<name>A0A022VR52_TRIRU</name>
<reference evidence="3" key="1">
    <citation type="submission" date="2014-02" db="EMBL/GenBank/DDBJ databases">
        <title>The Genome Sequence of Trichophyton rubrum (morphotype fischeri) CBS 288.86.</title>
        <authorList>
            <consortium name="The Broad Institute Genomics Platform"/>
            <person name="Cuomo C.A."/>
            <person name="White T.C."/>
            <person name="Graser Y."/>
            <person name="Martinez-Rossi N."/>
            <person name="Heitman J."/>
            <person name="Young S.K."/>
            <person name="Zeng Q."/>
            <person name="Gargeya S."/>
            <person name="Abouelleil A."/>
            <person name="Alvarado L."/>
            <person name="Chapman S.B."/>
            <person name="Gainer-Dewar J."/>
            <person name="Goldberg J."/>
            <person name="Griggs A."/>
            <person name="Gujja S."/>
            <person name="Hansen M."/>
            <person name="Howarth C."/>
            <person name="Imamovic A."/>
            <person name="Larimer J."/>
            <person name="Martinez D."/>
            <person name="Murphy C."/>
            <person name="Pearson M.D."/>
            <person name="Persinoti G."/>
            <person name="Poon T."/>
            <person name="Priest M."/>
            <person name="Roberts A.D."/>
            <person name="Saif S."/>
            <person name="Shea T.D."/>
            <person name="Sykes S.N."/>
            <person name="Wortman J."/>
            <person name="Nusbaum C."/>
            <person name="Birren B."/>
        </authorList>
    </citation>
    <scope>NUCLEOTIDE SEQUENCE [LARGE SCALE GENOMIC DNA]</scope>
    <source>
        <strain evidence="3">CBS 288.86</strain>
    </source>
</reference>
<accession>A0A022VR52</accession>
<dbReference type="HOGENOM" id="CLU_2016848_0_0_1"/>
<proteinExistence type="predicted"/>
<dbReference type="AlphaFoldDB" id="A0A022VR52"/>
<evidence type="ECO:0000256" key="2">
    <source>
        <dbReference type="SAM" id="Phobius"/>
    </source>
</evidence>
<evidence type="ECO:0000256" key="1">
    <source>
        <dbReference type="SAM" id="MobiDB-lite"/>
    </source>
</evidence>
<dbReference type="Proteomes" id="UP000023758">
    <property type="component" value="Unassembled WGS sequence"/>
</dbReference>
<evidence type="ECO:0008006" key="4">
    <source>
        <dbReference type="Google" id="ProtNLM"/>
    </source>
</evidence>
<gene>
    <name evidence="3" type="ORF">H103_07759</name>
</gene>
<dbReference type="EMBL" id="KK207924">
    <property type="protein sequence ID" value="EZF48530.1"/>
    <property type="molecule type" value="Genomic_DNA"/>
</dbReference>
<keyword evidence="2" id="KW-0812">Transmembrane</keyword>
<sequence length="123" mass="13882">MTPLISPSMDGVHARSLINLVSDGACSVLHRQRFCFFFSPYVLVPLLPCLRFFLANFYGRTWIGQSVLRTPEGWAVTVRSNFCVVRLPPFLFFFIYAWQPPPLNSSVPGERQRALVTSDSGTP</sequence>
<feature type="transmembrane region" description="Helical" evidence="2">
    <location>
        <begin position="38"/>
        <end position="59"/>
    </location>
</feature>
<organism evidence="3">
    <name type="scientific">Trichophyton rubrum CBS 288.86</name>
    <dbReference type="NCBI Taxonomy" id="1215330"/>
    <lineage>
        <taxon>Eukaryota</taxon>
        <taxon>Fungi</taxon>
        <taxon>Dikarya</taxon>
        <taxon>Ascomycota</taxon>
        <taxon>Pezizomycotina</taxon>
        <taxon>Eurotiomycetes</taxon>
        <taxon>Eurotiomycetidae</taxon>
        <taxon>Onygenales</taxon>
        <taxon>Arthrodermataceae</taxon>
        <taxon>Trichophyton</taxon>
    </lineage>
</organism>
<evidence type="ECO:0000313" key="3">
    <source>
        <dbReference type="EMBL" id="EZF48530.1"/>
    </source>
</evidence>
<protein>
    <recommendedName>
        <fullName evidence="4">Transmembrane protein</fullName>
    </recommendedName>
</protein>